<protein>
    <submittedName>
        <fullName evidence="5">Uncharacterized protein</fullName>
    </submittedName>
</protein>
<keyword evidence="2" id="KW-0560">Oxidoreductase</keyword>
<evidence type="ECO:0000256" key="4">
    <source>
        <dbReference type="SAM" id="Phobius"/>
    </source>
</evidence>
<comment type="pathway">
    <text evidence="1">Mycotoxin biosynthesis.</text>
</comment>
<reference evidence="5 6" key="1">
    <citation type="journal article" date="2019" name="Nat. Ecol. Evol.">
        <title>Megaphylogeny resolves global patterns of mushroom evolution.</title>
        <authorList>
            <person name="Varga T."/>
            <person name="Krizsan K."/>
            <person name="Foldi C."/>
            <person name="Dima B."/>
            <person name="Sanchez-Garcia M."/>
            <person name="Sanchez-Ramirez S."/>
            <person name="Szollosi G.J."/>
            <person name="Szarkandi J.G."/>
            <person name="Papp V."/>
            <person name="Albert L."/>
            <person name="Andreopoulos W."/>
            <person name="Angelini C."/>
            <person name="Antonin V."/>
            <person name="Barry K.W."/>
            <person name="Bougher N.L."/>
            <person name="Buchanan P."/>
            <person name="Buyck B."/>
            <person name="Bense V."/>
            <person name="Catcheside P."/>
            <person name="Chovatia M."/>
            <person name="Cooper J."/>
            <person name="Damon W."/>
            <person name="Desjardin D."/>
            <person name="Finy P."/>
            <person name="Geml J."/>
            <person name="Haridas S."/>
            <person name="Hughes K."/>
            <person name="Justo A."/>
            <person name="Karasinski D."/>
            <person name="Kautmanova I."/>
            <person name="Kiss B."/>
            <person name="Kocsube S."/>
            <person name="Kotiranta H."/>
            <person name="LaButti K.M."/>
            <person name="Lechner B.E."/>
            <person name="Liimatainen K."/>
            <person name="Lipzen A."/>
            <person name="Lukacs Z."/>
            <person name="Mihaltcheva S."/>
            <person name="Morgado L.N."/>
            <person name="Niskanen T."/>
            <person name="Noordeloos M.E."/>
            <person name="Ohm R.A."/>
            <person name="Ortiz-Santana B."/>
            <person name="Ovrebo C."/>
            <person name="Racz N."/>
            <person name="Riley R."/>
            <person name="Savchenko A."/>
            <person name="Shiryaev A."/>
            <person name="Soop K."/>
            <person name="Spirin V."/>
            <person name="Szebenyi C."/>
            <person name="Tomsovsky M."/>
            <person name="Tulloss R.E."/>
            <person name="Uehling J."/>
            <person name="Grigoriev I.V."/>
            <person name="Vagvolgyi C."/>
            <person name="Papp T."/>
            <person name="Martin F.M."/>
            <person name="Miettinen O."/>
            <person name="Hibbett D.S."/>
            <person name="Nagy L.G."/>
        </authorList>
    </citation>
    <scope>NUCLEOTIDE SEQUENCE [LARGE SCALE GENOMIC DNA]</scope>
    <source>
        <strain evidence="5 6">OMC1185</strain>
    </source>
</reference>
<dbReference type="Pfam" id="PF11807">
    <property type="entry name" value="UstYa"/>
    <property type="match status" value="1"/>
</dbReference>
<keyword evidence="4" id="KW-1133">Transmembrane helix</keyword>
<dbReference type="AlphaFoldDB" id="A0A5C3N9D4"/>
<feature type="transmembrane region" description="Helical" evidence="4">
    <location>
        <begin position="12"/>
        <end position="31"/>
    </location>
</feature>
<keyword evidence="4" id="KW-0472">Membrane</keyword>
<evidence type="ECO:0000256" key="2">
    <source>
        <dbReference type="ARBA" id="ARBA00023002"/>
    </source>
</evidence>
<evidence type="ECO:0000256" key="3">
    <source>
        <dbReference type="ARBA" id="ARBA00035112"/>
    </source>
</evidence>
<dbReference type="Proteomes" id="UP000305948">
    <property type="component" value="Unassembled WGS sequence"/>
</dbReference>
<dbReference type="OrthoDB" id="3687641at2759"/>
<sequence length="191" mass="22559">MALPRQRWRKPIVICIAIIGSLTLLNLWHLVGEISYRVQARHYTYIDPDWPDYLPIRLSKTKVKLNDNSTHYGISSEEDEHDWASVFPDGNGFVRMGHDKRLFALSAYHEMHCMQSVRRAIFQEGHGDGHVQHCLNYLRQMILCRTDVQLEPVVEDGTVAWGRERTCRSREELYGWLSKNMAEYRAWRWDQ</sequence>
<dbReference type="PANTHER" id="PTHR33365">
    <property type="entry name" value="YALI0B05434P"/>
    <property type="match status" value="1"/>
</dbReference>
<organism evidence="5 6">
    <name type="scientific">Heliocybe sulcata</name>
    <dbReference type="NCBI Taxonomy" id="5364"/>
    <lineage>
        <taxon>Eukaryota</taxon>
        <taxon>Fungi</taxon>
        <taxon>Dikarya</taxon>
        <taxon>Basidiomycota</taxon>
        <taxon>Agaricomycotina</taxon>
        <taxon>Agaricomycetes</taxon>
        <taxon>Gloeophyllales</taxon>
        <taxon>Gloeophyllaceae</taxon>
        <taxon>Heliocybe</taxon>
    </lineage>
</organism>
<dbReference type="InterPro" id="IPR021765">
    <property type="entry name" value="UstYa-like"/>
</dbReference>
<dbReference type="STRING" id="5364.A0A5C3N9D4"/>
<comment type="similarity">
    <text evidence="3">Belongs to the ustYa family.</text>
</comment>
<gene>
    <name evidence="5" type="ORF">OE88DRAFT_1733379</name>
</gene>
<keyword evidence="4" id="KW-0812">Transmembrane</keyword>
<keyword evidence="6" id="KW-1185">Reference proteome</keyword>
<name>A0A5C3N9D4_9AGAM</name>
<dbReference type="GO" id="GO:0016491">
    <property type="term" value="F:oxidoreductase activity"/>
    <property type="evidence" value="ECO:0007669"/>
    <property type="project" value="UniProtKB-KW"/>
</dbReference>
<dbReference type="PANTHER" id="PTHR33365:SF11">
    <property type="entry name" value="TAT PATHWAY SIGNAL SEQUENCE"/>
    <property type="match status" value="1"/>
</dbReference>
<evidence type="ECO:0000256" key="1">
    <source>
        <dbReference type="ARBA" id="ARBA00004685"/>
    </source>
</evidence>
<dbReference type="GO" id="GO:0043386">
    <property type="term" value="P:mycotoxin biosynthetic process"/>
    <property type="evidence" value="ECO:0007669"/>
    <property type="project" value="InterPro"/>
</dbReference>
<evidence type="ECO:0000313" key="5">
    <source>
        <dbReference type="EMBL" id="TFK53457.1"/>
    </source>
</evidence>
<dbReference type="EMBL" id="ML213507">
    <property type="protein sequence ID" value="TFK53457.1"/>
    <property type="molecule type" value="Genomic_DNA"/>
</dbReference>
<accession>A0A5C3N9D4</accession>
<evidence type="ECO:0000313" key="6">
    <source>
        <dbReference type="Proteomes" id="UP000305948"/>
    </source>
</evidence>
<proteinExistence type="inferred from homology"/>